<gene>
    <name evidence="2" type="ORF">LCGC14_2227730</name>
</gene>
<dbReference type="Pfam" id="PF00583">
    <property type="entry name" value="Acetyltransf_1"/>
    <property type="match status" value="1"/>
</dbReference>
<evidence type="ECO:0000259" key="1">
    <source>
        <dbReference type="PROSITE" id="PS51186"/>
    </source>
</evidence>
<evidence type="ECO:0000313" key="2">
    <source>
        <dbReference type="EMBL" id="KKL58206.1"/>
    </source>
</evidence>
<feature type="domain" description="N-acetyltransferase" evidence="1">
    <location>
        <begin position="2"/>
        <end position="159"/>
    </location>
</feature>
<dbReference type="AlphaFoldDB" id="A0A0F9DWQ9"/>
<accession>A0A0F9DWQ9</accession>
<sequence length="159" mass="17470">MIHIRRAGALDTRALADLLNTIIAKGGTTAMVTPVTPRDLQGWMAASDSAWHLAEDERGALKGFQYIEPHPDLPEGGVDVATFVRLGETGFGIGSALFEQTKQAARDLGYAHIHATIRADNLGGLAYYQSRGFEDFRRLPNCTLADGTRVDKIWKRFEL</sequence>
<name>A0A0F9DWQ9_9ZZZZ</name>
<dbReference type="InterPro" id="IPR000182">
    <property type="entry name" value="GNAT_dom"/>
</dbReference>
<dbReference type="EMBL" id="LAZR01029904">
    <property type="protein sequence ID" value="KKL58206.1"/>
    <property type="molecule type" value="Genomic_DNA"/>
</dbReference>
<dbReference type="InterPro" id="IPR016181">
    <property type="entry name" value="Acyl_CoA_acyltransferase"/>
</dbReference>
<proteinExistence type="predicted"/>
<organism evidence="2">
    <name type="scientific">marine sediment metagenome</name>
    <dbReference type="NCBI Taxonomy" id="412755"/>
    <lineage>
        <taxon>unclassified sequences</taxon>
        <taxon>metagenomes</taxon>
        <taxon>ecological metagenomes</taxon>
    </lineage>
</organism>
<dbReference type="Gene3D" id="3.40.630.30">
    <property type="match status" value="1"/>
</dbReference>
<comment type="caution">
    <text evidence="2">The sequence shown here is derived from an EMBL/GenBank/DDBJ whole genome shotgun (WGS) entry which is preliminary data.</text>
</comment>
<protein>
    <recommendedName>
        <fullName evidence="1">N-acetyltransferase domain-containing protein</fullName>
    </recommendedName>
</protein>
<dbReference type="SUPFAM" id="SSF55729">
    <property type="entry name" value="Acyl-CoA N-acyltransferases (Nat)"/>
    <property type="match status" value="1"/>
</dbReference>
<dbReference type="PROSITE" id="PS51186">
    <property type="entry name" value="GNAT"/>
    <property type="match status" value="1"/>
</dbReference>
<reference evidence="2" key="1">
    <citation type="journal article" date="2015" name="Nature">
        <title>Complex archaea that bridge the gap between prokaryotes and eukaryotes.</title>
        <authorList>
            <person name="Spang A."/>
            <person name="Saw J.H."/>
            <person name="Jorgensen S.L."/>
            <person name="Zaremba-Niedzwiedzka K."/>
            <person name="Martijn J."/>
            <person name="Lind A.E."/>
            <person name="van Eijk R."/>
            <person name="Schleper C."/>
            <person name="Guy L."/>
            <person name="Ettema T.J."/>
        </authorList>
    </citation>
    <scope>NUCLEOTIDE SEQUENCE</scope>
</reference>
<dbReference type="GO" id="GO:0016747">
    <property type="term" value="F:acyltransferase activity, transferring groups other than amino-acyl groups"/>
    <property type="evidence" value="ECO:0007669"/>
    <property type="project" value="InterPro"/>
</dbReference>